<dbReference type="InterPro" id="IPR055557">
    <property type="entry name" value="DUF7133"/>
</dbReference>
<dbReference type="Gene3D" id="1.10.760.10">
    <property type="entry name" value="Cytochrome c-like domain"/>
    <property type="match status" value="1"/>
</dbReference>
<protein>
    <submittedName>
        <fullName evidence="6">C-type cytochrome</fullName>
    </submittedName>
</protein>
<evidence type="ECO:0000313" key="6">
    <source>
        <dbReference type="EMBL" id="NWK55289.1"/>
    </source>
</evidence>
<evidence type="ECO:0000259" key="5">
    <source>
        <dbReference type="PROSITE" id="PS51007"/>
    </source>
</evidence>
<comment type="caution">
    <text evidence="6">The sequence shown here is derived from an EMBL/GenBank/DDBJ whole genome shotgun (WGS) entry which is preliminary data.</text>
</comment>
<dbReference type="GO" id="GO:0009055">
    <property type="term" value="F:electron transfer activity"/>
    <property type="evidence" value="ECO:0007669"/>
    <property type="project" value="InterPro"/>
</dbReference>
<dbReference type="AlphaFoldDB" id="A0A851GDP7"/>
<accession>A0A851GDP7</accession>
<name>A0A851GDP7_9BACT</name>
<dbReference type="Gene3D" id="2.120.10.30">
    <property type="entry name" value="TolB, C-terminal domain"/>
    <property type="match status" value="1"/>
</dbReference>
<dbReference type="SUPFAM" id="SSF50952">
    <property type="entry name" value="Soluble quinoprotein glucose dehydrogenase"/>
    <property type="match status" value="1"/>
</dbReference>
<evidence type="ECO:0000256" key="1">
    <source>
        <dbReference type="ARBA" id="ARBA00022617"/>
    </source>
</evidence>
<dbReference type="InterPro" id="IPR009056">
    <property type="entry name" value="Cyt_c-like_dom"/>
</dbReference>
<evidence type="ECO:0000256" key="2">
    <source>
        <dbReference type="ARBA" id="ARBA00022723"/>
    </source>
</evidence>
<dbReference type="InterPro" id="IPR011041">
    <property type="entry name" value="Quinoprot_gluc/sorb_DH_b-prop"/>
</dbReference>
<dbReference type="Gene3D" id="1.25.10.10">
    <property type="entry name" value="Leucine-rich Repeat Variant"/>
    <property type="match status" value="1"/>
</dbReference>
<dbReference type="GO" id="GO:0046872">
    <property type="term" value="F:metal ion binding"/>
    <property type="evidence" value="ECO:0007669"/>
    <property type="project" value="UniProtKB-KW"/>
</dbReference>
<dbReference type="SUPFAM" id="SSF46626">
    <property type="entry name" value="Cytochrome c"/>
    <property type="match status" value="1"/>
</dbReference>
<reference evidence="6 7" key="1">
    <citation type="submission" date="2020-07" db="EMBL/GenBank/DDBJ databases">
        <title>Roseicoccus Jingziensis gen. nov., sp. nov., isolated from coastal seawater.</title>
        <authorList>
            <person name="Feng X."/>
        </authorList>
    </citation>
    <scope>NUCLEOTIDE SEQUENCE [LARGE SCALE GENOMIC DNA]</scope>
    <source>
        <strain evidence="6 7">N1E253</strain>
    </source>
</reference>
<dbReference type="PANTHER" id="PTHR33546">
    <property type="entry name" value="LARGE, MULTIFUNCTIONAL SECRETED PROTEIN-RELATED"/>
    <property type="match status" value="1"/>
</dbReference>
<dbReference type="RefSeq" id="WP_178931812.1">
    <property type="nucleotide sequence ID" value="NZ_JACBAZ010000002.1"/>
</dbReference>
<evidence type="ECO:0000256" key="4">
    <source>
        <dbReference type="PROSITE-ProRule" id="PRU00433"/>
    </source>
</evidence>
<proteinExistence type="predicted"/>
<dbReference type="Pfam" id="PF23500">
    <property type="entry name" value="DUF7133"/>
    <property type="match status" value="1"/>
</dbReference>
<dbReference type="InterPro" id="IPR013427">
    <property type="entry name" value="Haem-bd_dom_put"/>
</dbReference>
<dbReference type="NCBIfam" id="TIGR02603">
    <property type="entry name" value="CxxCH_TIGR02603"/>
    <property type="match status" value="1"/>
</dbReference>
<keyword evidence="3 4" id="KW-0408">Iron</keyword>
<dbReference type="InterPro" id="IPR011989">
    <property type="entry name" value="ARM-like"/>
</dbReference>
<dbReference type="InterPro" id="IPR036909">
    <property type="entry name" value="Cyt_c-like_dom_sf"/>
</dbReference>
<keyword evidence="7" id="KW-1185">Reference proteome</keyword>
<dbReference type="PANTHER" id="PTHR33546:SF1">
    <property type="entry name" value="LARGE, MULTIFUNCTIONAL SECRETED PROTEIN"/>
    <property type="match status" value="1"/>
</dbReference>
<organism evidence="6 7">
    <name type="scientific">Oceaniferula marina</name>
    <dbReference type="NCBI Taxonomy" id="2748318"/>
    <lineage>
        <taxon>Bacteria</taxon>
        <taxon>Pseudomonadati</taxon>
        <taxon>Verrucomicrobiota</taxon>
        <taxon>Verrucomicrobiia</taxon>
        <taxon>Verrucomicrobiales</taxon>
        <taxon>Verrucomicrobiaceae</taxon>
        <taxon>Oceaniferula</taxon>
    </lineage>
</organism>
<dbReference type="PROSITE" id="PS51007">
    <property type="entry name" value="CYTC"/>
    <property type="match status" value="1"/>
</dbReference>
<dbReference type="GO" id="GO:0020037">
    <property type="term" value="F:heme binding"/>
    <property type="evidence" value="ECO:0007669"/>
    <property type="project" value="InterPro"/>
</dbReference>
<dbReference type="SUPFAM" id="SSF48371">
    <property type="entry name" value="ARM repeat"/>
    <property type="match status" value="1"/>
</dbReference>
<dbReference type="InterPro" id="IPR011042">
    <property type="entry name" value="6-blade_b-propeller_TolB-like"/>
</dbReference>
<evidence type="ECO:0000256" key="3">
    <source>
        <dbReference type="ARBA" id="ARBA00023004"/>
    </source>
</evidence>
<dbReference type="Pfam" id="PF13646">
    <property type="entry name" value="HEAT_2"/>
    <property type="match status" value="1"/>
</dbReference>
<feature type="domain" description="Cytochrome c" evidence="5">
    <location>
        <begin position="905"/>
        <end position="1039"/>
    </location>
</feature>
<keyword evidence="1 4" id="KW-0349">Heme</keyword>
<sequence>MKNTSIILAATIAASPFLLAKKTGSSRTGVLSPEEELAGFKLPEGFIIELVASEKDGIINPIDLTFDDAGRLWTQTAEMYPLDPVADIPWNKLLKLMEHPEEQQKVPEFKRILDLYQGKTKGKDKILILSNLYGSKQEAKVDVWADGLAIPQSILPHKNGAFVAQGSELFALSDTNNDGKADKRTPILTGFGFTDTHTMAHLLVRGPGNWIHFSHGALNKGEVTAVRSGQKTRIDYCKIARYSLDGEQLELVSSGLQNIWGFTLRNNGQWYGTEANDMGWSIVPMEPGTGFRGIGNDRIRPYQPWMPAPHSFRVGGTGISGAAFADDSSGSFPPAWKDVAFLANPITSKINAVRIARNPDGTITAKHLPDLLTSDDDWFRPVNIEFGPDGCLYIADWYNKIISHNELPTTHPDRDKKHGRIWRIRHVSQKAREVPNMYKVSDTQLVNHLLSDSLWEKRAAWHQISDRKVTQAAPALVAMAADRNRDVTTRIHALWSLEGIAHYDSTLISNLLKEDDGDLRREAVRSLASFSLKAGEVAALLSNHIHDDNVMVRSQALRTLSEINQADANSIHLLVAACRPELPGLKLGGSYERSFERYLARMALEKYPSELQQYLGTEKAKTQPVSHLLWASQALPEKEREIQLLRIWQQAKIEKLDDSTFIAVSQLLSSPAVFKALTPVFEDPKHAQHTIKLALKHQNQVQSPELSRILQKSTNHLLEQQDSKDQQRGLEAVGRLKIPNQHDAIIAIFKNPASSDAMKRLCLQAMEHTGGKNKDLLADLLKDKSTSFGLKKLALASLAKQDSKFATRVTSDLLSSINPAEKSDLVSTLSASPQGGGILLQLLSQKQLKESDFTLSQAERIHQSHRKNKQAKSLLADMQVKAKQEKAQQQETLKRFITIADKKGGDPVMGKPLFTALCLSCHAVGDEGAGFAPALDGSAHRDNEALLTAILDPDAAMEGNYTLYRVTKKDGSTLEGYLEKKDERGSTLRFMGGSSAFISASDIRSQGFVNGRSVMPKGLIDNMDEQSVANLLAYIRTLK</sequence>
<dbReference type="InterPro" id="IPR016024">
    <property type="entry name" value="ARM-type_fold"/>
</dbReference>
<dbReference type="Proteomes" id="UP000557872">
    <property type="component" value="Unassembled WGS sequence"/>
</dbReference>
<keyword evidence="2 4" id="KW-0479">Metal-binding</keyword>
<dbReference type="EMBL" id="JACBAZ010000002">
    <property type="protein sequence ID" value="NWK55289.1"/>
    <property type="molecule type" value="Genomic_DNA"/>
</dbReference>
<gene>
    <name evidence="6" type="ORF">HW115_06685</name>
</gene>
<evidence type="ECO:0000313" key="7">
    <source>
        <dbReference type="Proteomes" id="UP000557872"/>
    </source>
</evidence>
<dbReference type="Pfam" id="PF00034">
    <property type="entry name" value="Cytochrom_C"/>
    <property type="match status" value="1"/>
</dbReference>